<proteinExistence type="predicted"/>
<keyword evidence="2" id="KW-1185">Reference proteome</keyword>
<sequence>MRGEAAGEKCEYRNHIQQSSILPNYPFDNVLFKIAVRQAAYNKFAKINQQMIRRQMTSLFVIDVQSIHPLVHIRQTETNYRNAFVGMLALSL</sequence>
<dbReference type="AlphaFoldDB" id="A0A238C245"/>
<dbReference type="Proteomes" id="UP000242913">
    <property type="component" value="Unassembled WGS sequence"/>
</dbReference>
<evidence type="ECO:0000313" key="2">
    <source>
        <dbReference type="Proteomes" id="UP000242913"/>
    </source>
</evidence>
<protein>
    <submittedName>
        <fullName evidence="1">Uncharacterized protein</fullName>
    </submittedName>
</protein>
<reference evidence="1 2" key="1">
    <citation type="submission" date="2015-12" db="EMBL/GenBank/DDBJ databases">
        <title>Draft genome of the nematode, Onchocerca flexuosa.</title>
        <authorList>
            <person name="Mitreva M."/>
        </authorList>
    </citation>
    <scope>NUCLEOTIDE SEQUENCE [LARGE SCALE GENOMIC DNA]</scope>
    <source>
        <strain evidence="1">Red Deer</strain>
    </source>
</reference>
<name>A0A238C245_9BILA</name>
<accession>A0A238C245</accession>
<organism evidence="1 2">
    <name type="scientific">Onchocerca flexuosa</name>
    <dbReference type="NCBI Taxonomy" id="387005"/>
    <lineage>
        <taxon>Eukaryota</taxon>
        <taxon>Metazoa</taxon>
        <taxon>Ecdysozoa</taxon>
        <taxon>Nematoda</taxon>
        <taxon>Chromadorea</taxon>
        <taxon>Rhabditida</taxon>
        <taxon>Spirurina</taxon>
        <taxon>Spiruromorpha</taxon>
        <taxon>Filarioidea</taxon>
        <taxon>Onchocercidae</taxon>
        <taxon>Onchocerca</taxon>
    </lineage>
</organism>
<evidence type="ECO:0000313" key="1">
    <source>
        <dbReference type="EMBL" id="OZC11523.1"/>
    </source>
</evidence>
<dbReference type="EMBL" id="KZ269980">
    <property type="protein sequence ID" value="OZC11523.1"/>
    <property type="molecule type" value="Genomic_DNA"/>
</dbReference>
<gene>
    <name evidence="1" type="ORF">X798_01381</name>
</gene>